<dbReference type="InterPro" id="IPR013783">
    <property type="entry name" value="Ig-like_fold"/>
</dbReference>
<protein>
    <submittedName>
        <fullName evidence="6">Serine-aspartate repeat-containing protein D</fullName>
    </submittedName>
</protein>
<dbReference type="InterPro" id="IPR033764">
    <property type="entry name" value="Sdr_B"/>
</dbReference>
<dbReference type="InterPro" id="IPR051172">
    <property type="entry name" value="Chlamydia_OmcB"/>
</dbReference>
<dbReference type="InterPro" id="IPR013320">
    <property type="entry name" value="ConA-like_dom_sf"/>
</dbReference>
<dbReference type="EMBL" id="CP042914">
    <property type="protein sequence ID" value="QEG42258.1"/>
    <property type="molecule type" value="Genomic_DNA"/>
</dbReference>
<keyword evidence="2" id="KW-0964">Secreted</keyword>
<evidence type="ECO:0000256" key="2">
    <source>
        <dbReference type="ARBA" id="ARBA00022525"/>
    </source>
</evidence>
<evidence type="ECO:0000256" key="1">
    <source>
        <dbReference type="ARBA" id="ARBA00004613"/>
    </source>
</evidence>
<dbReference type="InterPro" id="IPR047589">
    <property type="entry name" value="DUF11_rpt"/>
</dbReference>
<dbReference type="SUPFAM" id="SSF49899">
    <property type="entry name" value="Concanavalin A-like lectins/glucanases"/>
    <property type="match status" value="1"/>
</dbReference>
<gene>
    <name evidence="6" type="primary">sdrD_3</name>
    <name evidence="6" type="ORF">UC8_42920</name>
</gene>
<dbReference type="Pfam" id="PF01345">
    <property type="entry name" value="DUF11"/>
    <property type="match status" value="8"/>
</dbReference>
<dbReference type="GO" id="GO:0005576">
    <property type="term" value="C:extracellular region"/>
    <property type="evidence" value="ECO:0007669"/>
    <property type="project" value="UniProtKB-SubCell"/>
</dbReference>
<dbReference type="InterPro" id="IPR001434">
    <property type="entry name" value="OmcB-like_DUF11"/>
</dbReference>
<dbReference type="KEGG" id="rul:UC8_42920"/>
<feature type="compositionally biased region" description="Basic residues" evidence="4">
    <location>
        <begin position="45"/>
        <end position="55"/>
    </location>
</feature>
<dbReference type="SUPFAM" id="SSF117074">
    <property type="entry name" value="Hypothetical protein PA1324"/>
    <property type="match status" value="2"/>
</dbReference>
<feature type="domain" description="MAM" evidence="5">
    <location>
        <begin position="98"/>
        <end position="272"/>
    </location>
</feature>
<keyword evidence="3" id="KW-0732">Signal</keyword>
<dbReference type="Gene3D" id="2.60.40.10">
    <property type="entry name" value="Immunoglobulins"/>
    <property type="match status" value="4"/>
</dbReference>
<feature type="region of interest" description="Disordered" evidence="4">
    <location>
        <begin position="45"/>
        <end position="73"/>
    </location>
</feature>
<name>A0A5B9QTC0_9BACT</name>
<keyword evidence="7" id="KW-1185">Reference proteome</keyword>
<dbReference type="InterPro" id="IPR000998">
    <property type="entry name" value="MAM_dom"/>
</dbReference>
<dbReference type="Gene3D" id="2.60.40.1170">
    <property type="entry name" value="Mu homology domain, subdomain B"/>
    <property type="match status" value="6"/>
</dbReference>
<organism evidence="6 7">
    <name type="scientific">Roseimaritima ulvae</name>
    <dbReference type="NCBI Taxonomy" id="980254"/>
    <lineage>
        <taxon>Bacteria</taxon>
        <taxon>Pseudomonadati</taxon>
        <taxon>Planctomycetota</taxon>
        <taxon>Planctomycetia</taxon>
        <taxon>Pirellulales</taxon>
        <taxon>Pirellulaceae</taxon>
        <taxon>Roseimaritima</taxon>
    </lineage>
</organism>
<reference evidence="6 7" key="1">
    <citation type="submission" date="2019-08" db="EMBL/GenBank/DDBJ databases">
        <title>Deep-cultivation of Planctomycetes and their phenomic and genomic characterization uncovers novel biology.</title>
        <authorList>
            <person name="Wiegand S."/>
            <person name="Jogler M."/>
            <person name="Boedeker C."/>
            <person name="Pinto D."/>
            <person name="Vollmers J."/>
            <person name="Rivas-Marin E."/>
            <person name="Kohn T."/>
            <person name="Peeters S.H."/>
            <person name="Heuer A."/>
            <person name="Rast P."/>
            <person name="Oberbeckmann S."/>
            <person name="Bunk B."/>
            <person name="Jeske O."/>
            <person name="Meyerdierks A."/>
            <person name="Storesund J.E."/>
            <person name="Kallscheuer N."/>
            <person name="Luecker S."/>
            <person name="Lage O.M."/>
            <person name="Pohl T."/>
            <person name="Merkel B.J."/>
            <person name="Hornburger P."/>
            <person name="Mueller R.-W."/>
            <person name="Bruemmer F."/>
            <person name="Labrenz M."/>
            <person name="Spormann A.M."/>
            <person name="Op den Camp H."/>
            <person name="Overmann J."/>
            <person name="Amann R."/>
            <person name="Jetten M.S.M."/>
            <person name="Mascher T."/>
            <person name="Medema M.H."/>
            <person name="Devos D.P."/>
            <person name="Kaster A.-K."/>
            <person name="Ovreas L."/>
            <person name="Rohde M."/>
            <person name="Galperin M.Y."/>
            <person name="Jogler C."/>
        </authorList>
    </citation>
    <scope>NUCLEOTIDE SEQUENCE [LARGE SCALE GENOMIC DNA]</scope>
    <source>
        <strain evidence="6 7">UC8</strain>
    </source>
</reference>
<dbReference type="Proteomes" id="UP000325286">
    <property type="component" value="Chromosome"/>
</dbReference>
<comment type="subcellular location">
    <subcellularLocation>
        <location evidence="1">Secreted</location>
    </subcellularLocation>
</comment>
<dbReference type="PANTHER" id="PTHR34819:SF3">
    <property type="entry name" value="CELL SURFACE PROTEIN"/>
    <property type="match status" value="1"/>
</dbReference>
<dbReference type="Pfam" id="PF17210">
    <property type="entry name" value="SdrD_B"/>
    <property type="match status" value="1"/>
</dbReference>
<dbReference type="PANTHER" id="PTHR34819">
    <property type="entry name" value="LARGE CYSTEINE-RICH PERIPLASMIC PROTEIN OMCB"/>
    <property type="match status" value="1"/>
</dbReference>
<evidence type="ECO:0000259" key="5">
    <source>
        <dbReference type="PROSITE" id="PS50060"/>
    </source>
</evidence>
<dbReference type="NCBIfam" id="TIGR01451">
    <property type="entry name" value="B_ant_repeat"/>
    <property type="match status" value="8"/>
</dbReference>
<sequence>METGFARVIRKGKRGADTPALREIYIIGREPSSPSLGCFLPVIHKRPQRTRRHQPGQRSPLRNRSATRRRGLRGRIETLEARRLLAGDVGTSTIYVEDFEPDDGGYTADNTGGSILGFWHHSLGRSADNLPGHSPTHAFYYGQFETVLGGGRYPVFADHQGMLSSPDIELPCGTNTLSFNYLLGTRTPTDRDFVEVRILDVTTGTVDVLLSRAAGTLPETHEQWSSAAADLTAYSGRTIQLQFSFDTGVVEPIDPEGWYVDDVLITNTPCSANLAVSKSVDDATPNEGQRLSYTVTASSAADSDVTATDVQVVDTLPAGVSYVVNSASPPAVYDSIAHTLTWSGLQLDPGSAQPLTFQVDVNAGTAGDSLSNLATVTAPLPDPDLDDNQTIHMSTVNQVDLVTVKYASDAMPNEEQTLQFTVGVKNLDTSNADATDVTIVDTLPAGVSYVASSPPGVYDPGSHTVTWTVPSIAVDETAEFFIDTTVNTATAGLTFENIAVANGQETDPNPDNNTGKVPFTVNSVNLSVVKSVDDATPNEDQAMTFLIGVTNAADSNAAATDVKVVDTLPDGVTFTGASDGGVFDPILRTVTWTLPEIPIGGTVPLQIDITVDADTSGQTLENNVVVEGLETDPDKTNNADAEIFTVNSVDLLVDKAVDDATPNEGQAVAFTIDVTNAATSNATATGVTIVDTLPDGVTFAAASDGGVFDPILQTVTWTLPNIPIGGTVSLQIDVTVDAGITGQTLENEVVATGDETDPDQSNNTDTETFTVNRVDLLVDKVVDDATPNEDQAIAFTIDVTNAATSNATATGVTIVDTLPDGVTFTDASDGGVFDPNLRTVTWTLPVLPIGGTVSLQIDVTVDANASGQTLENLVVVGGDETDPDQSNNIDTEAFTVNSVDLSVVKTVDNPTPDIDDLLTYTITVTNSDSSNADATNVLVQDMLPAGLTLVSPQPAVWMIPVLPPGQSQTFELTATVDAGTCGQTMTNVLTVGADETDPDATNNAAIAPILVTCSPADLLVEKTVSDETPNEGQTLTFEIDVTDSADSNLAAETVTVVDTLPSGVFYVASTPPGVFDPIANTVTWTVPSIDIGQQVEFNVETTVNAGTAGASFENSVRVGGDEAFAAFTVNSVDLSVDKTVDDATPGEGQQVTFTMVVTNASSSNAVATEVALTDVLPSGLSYVSDDSGGDYDPVSGVWTIGELPIGESQTLQLVATVGVGTEGTSITNTAVVEADETDPDPDNNESPETLTIAQGVQFISPLSIFRPGPFVLPTTERIAVMGRVWHDQNDNGQWDAGEAGIDGVDVTLQGIGTAQTRSVDLNQDGTIDPVSERGLYWFQQLGQIPPGDYTLEVQLPTGQATSFPATTATHTITLDTANPSLISDALQTVAPNFGLSQNFIDQPAADSATISGHSWADLDLDGEWDANEPGRYGVRLFLDRDNNGAFDPETEPSAFTGEDGKFVFANLAPGTYTVREVEQGNRGIRMQTFPDTTPQAVTVVAGDVVAGSFGQAESPNLGVFEYGAFVRPADQFLDRLDVYQSNNPGNPLIDQTLSSLRAWQSFQVSNTTGASFGITAIDDSMIGGGGAALLSVRQVAADGSLVTPQLPITVADGESVEFFVFYDPAIRTGDTVTQQFPDWLNGNSTPHAFAASDRLVVETDAELSFAIQLVGGSTFDSDVSYDGSVDQSDLGLLDDLLLLEAVIGEGQSPRFDPTMDVNTRCPNGAGQVVGICGFAIGGTPEREIGLGDFGPLNVEFGRDVASALAAAESAQGEQASPDAIDQLFFAIGKNADNHGR</sequence>
<dbReference type="PROSITE" id="PS50060">
    <property type="entry name" value="MAM_2"/>
    <property type="match status" value="1"/>
</dbReference>
<evidence type="ECO:0000256" key="3">
    <source>
        <dbReference type="ARBA" id="ARBA00022729"/>
    </source>
</evidence>
<dbReference type="GO" id="GO:0016020">
    <property type="term" value="C:membrane"/>
    <property type="evidence" value="ECO:0007669"/>
    <property type="project" value="InterPro"/>
</dbReference>
<accession>A0A5B9QTC0</accession>
<proteinExistence type="predicted"/>
<evidence type="ECO:0000313" key="6">
    <source>
        <dbReference type="EMBL" id="QEG42258.1"/>
    </source>
</evidence>
<evidence type="ECO:0000256" key="4">
    <source>
        <dbReference type="SAM" id="MobiDB-lite"/>
    </source>
</evidence>
<evidence type="ECO:0000313" key="7">
    <source>
        <dbReference type="Proteomes" id="UP000325286"/>
    </source>
</evidence>